<gene>
    <name evidence="2" type="ORF">DDK22_36115</name>
</gene>
<accession>A0A367P8Y3</accession>
<dbReference type="SUPFAM" id="SSF46626">
    <property type="entry name" value="Cytochrome c"/>
    <property type="match status" value="1"/>
</dbReference>
<name>A0A367P8Y3_CUPNE</name>
<proteinExistence type="predicted"/>
<protein>
    <submittedName>
        <fullName evidence="2">Cytochrome c</fullName>
    </submittedName>
</protein>
<dbReference type="EMBL" id="QDHA01000133">
    <property type="protein sequence ID" value="RCJ03687.1"/>
    <property type="molecule type" value="Genomic_DNA"/>
</dbReference>
<sequence>MKAMLLSLILLTGSALADEASIRLKDGAGKDKVMANCISCHSVDYIPMNSVFLDRNGWTATVNKMVKAFGAPIKDEDIPQIVDYLSRYYGKG</sequence>
<dbReference type="RefSeq" id="WP_114136105.1">
    <property type="nucleotide sequence ID" value="NZ_CP068435.1"/>
</dbReference>
<feature type="chain" id="PRO_5016629139" evidence="1">
    <location>
        <begin position="18"/>
        <end position="92"/>
    </location>
</feature>
<dbReference type="GO" id="GO:0020037">
    <property type="term" value="F:heme binding"/>
    <property type="evidence" value="ECO:0007669"/>
    <property type="project" value="InterPro"/>
</dbReference>
<evidence type="ECO:0000313" key="2">
    <source>
        <dbReference type="EMBL" id="RCJ03687.1"/>
    </source>
</evidence>
<evidence type="ECO:0000256" key="1">
    <source>
        <dbReference type="SAM" id="SignalP"/>
    </source>
</evidence>
<dbReference type="Proteomes" id="UP000253501">
    <property type="component" value="Unassembled WGS sequence"/>
</dbReference>
<dbReference type="AlphaFoldDB" id="A0A367P8Y3"/>
<feature type="signal peptide" evidence="1">
    <location>
        <begin position="1"/>
        <end position="17"/>
    </location>
</feature>
<dbReference type="InterPro" id="IPR036909">
    <property type="entry name" value="Cyt_c-like_dom_sf"/>
</dbReference>
<keyword evidence="1" id="KW-0732">Signal</keyword>
<reference evidence="2 3" key="1">
    <citation type="submission" date="2018-04" db="EMBL/GenBank/DDBJ databases">
        <title>Cupriavidus necator CR12 genome sequencing and assembly.</title>
        <authorList>
            <person name="Ben Fekih I."/>
            <person name="Mazhar H.S."/>
            <person name="Bello S.K."/>
            <person name="Rensing C."/>
        </authorList>
    </citation>
    <scope>NUCLEOTIDE SEQUENCE [LARGE SCALE GENOMIC DNA]</scope>
    <source>
        <strain evidence="2 3">CR12</strain>
    </source>
</reference>
<comment type="caution">
    <text evidence="2">The sequence shown here is derived from an EMBL/GenBank/DDBJ whole genome shotgun (WGS) entry which is preliminary data.</text>
</comment>
<dbReference type="GO" id="GO:0009055">
    <property type="term" value="F:electron transfer activity"/>
    <property type="evidence" value="ECO:0007669"/>
    <property type="project" value="InterPro"/>
</dbReference>
<dbReference type="Gene3D" id="1.10.760.10">
    <property type="entry name" value="Cytochrome c-like domain"/>
    <property type="match status" value="1"/>
</dbReference>
<organism evidence="2 3">
    <name type="scientific">Cupriavidus necator</name>
    <name type="common">Alcaligenes eutrophus</name>
    <name type="synonym">Ralstonia eutropha</name>
    <dbReference type="NCBI Taxonomy" id="106590"/>
    <lineage>
        <taxon>Bacteria</taxon>
        <taxon>Pseudomonadati</taxon>
        <taxon>Pseudomonadota</taxon>
        <taxon>Betaproteobacteria</taxon>
        <taxon>Burkholderiales</taxon>
        <taxon>Burkholderiaceae</taxon>
        <taxon>Cupriavidus</taxon>
    </lineage>
</organism>
<evidence type="ECO:0000313" key="3">
    <source>
        <dbReference type="Proteomes" id="UP000253501"/>
    </source>
</evidence>